<reference evidence="1" key="1">
    <citation type="journal article" date="2014" name="Front. Microbiol.">
        <title>High frequency of phylogenetically diverse reductive dehalogenase-homologous genes in deep subseafloor sedimentary metagenomes.</title>
        <authorList>
            <person name="Kawai M."/>
            <person name="Futagami T."/>
            <person name="Toyoda A."/>
            <person name="Takaki Y."/>
            <person name="Nishi S."/>
            <person name="Hori S."/>
            <person name="Arai W."/>
            <person name="Tsubouchi T."/>
            <person name="Morono Y."/>
            <person name="Uchiyama I."/>
            <person name="Ito T."/>
            <person name="Fujiyama A."/>
            <person name="Inagaki F."/>
            <person name="Takami H."/>
        </authorList>
    </citation>
    <scope>NUCLEOTIDE SEQUENCE</scope>
    <source>
        <strain evidence="1">Expedition CK06-06</strain>
    </source>
</reference>
<gene>
    <name evidence="1" type="ORF">S03H2_64406</name>
</gene>
<feature type="non-terminal residue" evidence="1">
    <location>
        <position position="97"/>
    </location>
</feature>
<organism evidence="1">
    <name type="scientific">marine sediment metagenome</name>
    <dbReference type="NCBI Taxonomy" id="412755"/>
    <lineage>
        <taxon>unclassified sequences</taxon>
        <taxon>metagenomes</taxon>
        <taxon>ecological metagenomes</taxon>
    </lineage>
</organism>
<proteinExistence type="predicted"/>
<dbReference type="InterPro" id="IPR015943">
    <property type="entry name" value="WD40/YVTN_repeat-like_dom_sf"/>
</dbReference>
<dbReference type="Pfam" id="PF07494">
    <property type="entry name" value="Reg_prop"/>
    <property type="match status" value="2"/>
</dbReference>
<sequence length="97" mass="10750">MPGDPDALNSDFVTSILRARNGDLWIGTWGNGLNLLRPQDEIPGRFDHYVNQAGDPSSLANDYVSSIIEDRQGNLWFGTRGGIVMHRPGSQVFEYVS</sequence>
<dbReference type="InterPro" id="IPR011110">
    <property type="entry name" value="Reg_prop"/>
</dbReference>
<evidence type="ECO:0000313" key="1">
    <source>
        <dbReference type="EMBL" id="GAH78387.1"/>
    </source>
</evidence>
<protein>
    <submittedName>
        <fullName evidence="1">Uncharacterized protein</fullName>
    </submittedName>
</protein>
<dbReference type="AlphaFoldDB" id="X1I9L6"/>
<dbReference type="SUPFAM" id="SSF63829">
    <property type="entry name" value="Calcium-dependent phosphotriesterase"/>
    <property type="match status" value="1"/>
</dbReference>
<accession>X1I9L6</accession>
<name>X1I9L6_9ZZZZ</name>
<dbReference type="EMBL" id="BARU01041831">
    <property type="protein sequence ID" value="GAH78387.1"/>
    <property type="molecule type" value="Genomic_DNA"/>
</dbReference>
<comment type="caution">
    <text evidence="1">The sequence shown here is derived from an EMBL/GenBank/DDBJ whole genome shotgun (WGS) entry which is preliminary data.</text>
</comment>
<dbReference type="Gene3D" id="2.130.10.10">
    <property type="entry name" value="YVTN repeat-like/Quinoprotein amine dehydrogenase"/>
    <property type="match status" value="1"/>
</dbReference>